<dbReference type="Gene3D" id="1.10.10.10">
    <property type="entry name" value="Winged helix-like DNA-binding domain superfamily/Winged helix DNA-binding domain"/>
    <property type="match status" value="1"/>
</dbReference>
<dbReference type="InterPro" id="IPR050313">
    <property type="entry name" value="Carb_Metab_HTH_regulators"/>
</dbReference>
<evidence type="ECO:0000259" key="4">
    <source>
        <dbReference type="PROSITE" id="PS51000"/>
    </source>
</evidence>
<reference evidence="5 6" key="1">
    <citation type="submission" date="2018-03" db="EMBL/GenBank/DDBJ databases">
        <title>Genomic Encyclopedia of Archaeal and Bacterial Type Strains, Phase II (KMG-II): from individual species to whole genera.</title>
        <authorList>
            <person name="Goeker M."/>
        </authorList>
    </citation>
    <scope>NUCLEOTIDE SEQUENCE [LARGE SCALE GENOMIC DNA]</scope>
    <source>
        <strain evidence="5 6">DSM 100673</strain>
    </source>
</reference>
<dbReference type="SMART" id="SM01134">
    <property type="entry name" value="DeoRC"/>
    <property type="match status" value="1"/>
</dbReference>
<name>A0A2P8F709_9RHOB</name>
<dbReference type="InterPro" id="IPR014036">
    <property type="entry name" value="DeoR-like_C"/>
</dbReference>
<gene>
    <name evidence="5" type="ORF">CLV88_11759</name>
</gene>
<dbReference type="SMART" id="SM00420">
    <property type="entry name" value="HTH_DEOR"/>
    <property type="match status" value="1"/>
</dbReference>
<dbReference type="Gene3D" id="3.40.50.1360">
    <property type="match status" value="1"/>
</dbReference>
<keyword evidence="2" id="KW-0805">Transcription regulation</keyword>
<evidence type="ECO:0000256" key="3">
    <source>
        <dbReference type="ARBA" id="ARBA00023163"/>
    </source>
</evidence>
<dbReference type="OrthoDB" id="7688673at2"/>
<organism evidence="5 6">
    <name type="scientific">Shimia abyssi</name>
    <dbReference type="NCBI Taxonomy" id="1662395"/>
    <lineage>
        <taxon>Bacteria</taxon>
        <taxon>Pseudomonadati</taxon>
        <taxon>Pseudomonadota</taxon>
        <taxon>Alphaproteobacteria</taxon>
        <taxon>Rhodobacterales</taxon>
        <taxon>Roseobacteraceae</taxon>
    </lineage>
</organism>
<dbReference type="PRINTS" id="PR00037">
    <property type="entry name" value="HTHLACR"/>
</dbReference>
<evidence type="ECO:0000313" key="5">
    <source>
        <dbReference type="EMBL" id="PSL17496.1"/>
    </source>
</evidence>
<dbReference type="InterPro" id="IPR001034">
    <property type="entry name" value="DeoR_HTH"/>
</dbReference>
<dbReference type="InterPro" id="IPR036390">
    <property type="entry name" value="WH_DNA-bd_sf"/>
</dbReference>
<dbReference type="Pfam" id="PF08220">
    <property type="entry name" value="HTH_DeoR"/>
    <property type="match status" value="1"/>
</dbReference>
<accession>A0A2P8F709</accession>
<dbReference type="InterPro" id="IPR036388">
    <property type="entry name" value="WH-like_DNA-bd_sf"/>
</dbReference>
<dbReference type="PANTHER" id="PTHR30363">
    <property type="entry name" value="HTH-TYPE TRANSCRIPTIONAL REGULATOR SRLR-RELATED"/>
    <property type="match status" value="1"/>
</dbReference>
<dbReference type="EMBL" id="PYGJ01000017">
    <property type="protein sequence ID" value="PSL17496.1"/>
    <property type="molecule type" value="Genomic_DNA"/>
</dbReference>
<dbReference type="Pfam" id="PF00455">
    <property type="entry name" value="DeoRC"/>
    <property type="match status" value="1"/>
</dbReference>
<sequence>MAEQTETHATHREVELLETLRTQGGSARTAKLAQTLGVSEETVRRTVKALAKSGLVERVHGGVYLSNSEALSPVGMRLGTRTQEKLAIAREVAKLIPGGSSVFLDVGSTTAFVAEALTNHKDLTVITNGLHAAHALSGQNGNRVFLAGGEVTAVEGGTFGQDAISFVERFSIDTAVFSIDGVDPTSGFLLAAPAEADLARTVAARAQRTIVACDTAKFGKRAPIVAFPPNSVDIVVTDQDVKSAFRKRLETWEIETIVA</sequence>
<dbReference type="SUPFAM" id="SSF100950">
    <property type="entry name" value="NagB/RpiA/CoA transferase-like"/>
    <property type="match status" value="1"/>
</dbReference>
<evidence type="ECO:0000313" key="6">
    <source>
        <dbReference type="Proteomes" id="UP000240418"/>
    </source>
</evidence>
<dbReference type="Proteomes" id="UP000240418">
    <property type="component" value="Unassembled WGS sequence"/>
</dbReference>
<feature type="domain" description="HTH deoR-type" evidence="4">
    <location>
        <begin position="10"/>
        <end position="65"/>
    </location>
</feature>
<dbReference type="SUPFAM" id="SSF46785">
    <property type="entry name" value="Winged helix' DNA-binding domain"/>
    <property type="match status" value="1"/>
</dbReference>
<dbReference type="InterPro" id="IPR037171">
    <property type="entry name" value="NagB/RpiA_transferase-like"/>
</dbReference>
<evidence type="ECO:0000256" key="1">
    <source>
        <dbReference type="ARBA" id="ARBA00022491"/>
    </source>
</evidence>
<protein>
    <submittedName>
        <fullName evidence="5">DeoR family transcriptional regulator</fullName>
    </submittedName>
</protein>
<proteinExistence type="predicted"/>
<dbReference type="PROSITE" id="PS51000">
    <property type="entry name" value="HTH_DEOR_2"/>
    <property type="match status" value="1"/>
</dbReference>
<dbReference type="GO" id="GO:0003700">
    <property type="term" value="F:DNA-binding transcription factor activity"/>
    <property type="evidence" value="ECO:0007669"/>
    <property type="project" value="InterPro"/>
</dbReference>
<dbReference type="AlphaFoldDB" id="A0A2P8F709"/>
<keyword evidence="6" id="KW-1185">Reference proteome</keyword>
<comment type="caution">
    <text evidence="5">The sequence shown here is derived from an EMBL/GenBank/DDBJ whole genome shotgun (WGS) entry which is preliminary data.</text>
</comment>
<keyword evidence="3" id="KW-0804">Transcription</keyword>
<keyword evidence="1" id="KW-0678">Repressor</keyword>
<dbReference type="PANTHER" id="PTHR30363:SF4">
    <property type="entry name" value="GLYCEROL-3-PHOSPHATE REGULON REPRESSOR"/>
    <property type="match status" value="1"/>
</dbReference>
<dbReference type="RefSeq" id="WP_106610003.1">
    <property type="nucleotide sequence ID" value="NZ_PYGJ01000017.1"/>
</dbReference>
<evidence type="ECO:0000256" key="2">
    <source>
        <dbReference type="ARBA" id="ARBA00023015"/>
    </source>
</evidence>